<evidence type="ECO:0000313" key="3">
    <source>
        <dbReference type="Proteomes" id="UP000236621"/>
    </source>
</evidence>
<sequence>GVLLGTAAAHLARRLGPVHLAGVRRRRHHPALPLPVRRDGRDGAPLEHLPVPRGSHGLWLGQELGVARQGRELAAVPARGRPNAGPGQSGGGRGSAVREYGGRHRGVCG</sequence>
<evidence type="ECO:0000313" key="2">
    <source>
        <dbReference type="EMBL" id="PNY27310.1"/>
    </source>
</evidence>
<dbReference type="Proteomes" id="UP000236621">
    <property type="component" value="Unassembled WGS sequence"/>
</dbReference>
<dbReference type="AlphaFoldDB" id="A0A2K3QIG6"/>
<organism evidence="2 3">
    <name type="scientific">Tolypocladium capitatum</name>
    <dbReference type="NCBI Taxonomy" id="45235"/>
    <lineage>
        <taxon>Eukaryota</taxon>
        <taxon>Fungi</taxon>
        <taxon>Dikarya</taxon>
        <taxon>Ascomycota</taxon>
        <taxon>Pezizomycotina</taxon>
        <taxon>Sordariomycetes</taxon>
        <taxon>Hypocreomycetidae</taxon>
        <taxon>Hypocreales</taxon>
        <taxon>Ophiocordycipitaceae</taxon>
        <taxon>Tolypocladium</taxon>
    </lineage>
</organism>
<feature type="non-terminal residue" evidence="2">
    <location>
        <position position="1"/>
    </location>
</feature>
<feature type="non-terminal residue" evidence="2">
    <location>
        <position position="109"/>
    </location>
</feature>
<comment type="caution">
    <text evidence="2">The sequence shown here is derived from an EMBL/GenBank/DDBJ whole genome shotgun (WGS) entry which is preliminary data.</text>
</comment>
<gene>
    <name evidence="2" type="ORF">TCAP_02760</name>
</gene>
<dbReference type="EMBL" id="NRSZ01000424">
    <property type="protein sequence ID" value="PNY27310.1"/>
    <property type="molecule type" value="Genomic_DNA"/>
</dbReference>
<keyword evidence="3" id="KW-1185">Reference proteome</keyword>
<reference evidence="2 3" key="1">
    <citation type="submission" date="2017-08" db="EMBL/GenBank/DDBJ databases">
        <title>Harnessing the power of phylogenomics to disentangle the directionality and signatures of interkingdom host jumping in the parasitic fungal genus Tolypocladium.</title>
        <authorList>
            <person name="Quandt C.A."/>
            <person name="Patterson W."/>
            <person name="Spatafora J.W."/>
        </authorList>
    </citation>
    <scope>NUCLEOTIDE SEQUENCE [LARGE SCALE GENOMIC DNA]</scope>
    <source>
        <strain evidence="2 3">CBS 113982</strain>
    </source>
</reference>
<feature type="compositionally biased region" description="Basic and acidic residues" evidence="1">
    <location>
        <begin position="36"/>
        <end position="45"/>
    </location>
</feature>
<feature type="region of interest" description="Disordered" evidence="1">
    <location>
        <begin position="25"/>
        <end position="54"/>
    </location>
</feature>
<accession>A0A2K3QIG6</accession>
<feature type="region of interest" description="Disordered" evidence="1">
    <location>
        <begin position="76"/>
        <end position="109"/>
    </location>
</feature>
<proteinExistence type="predicted"/>
<evidence type="ECO:0000256" key="1">
    <source>
        <dbReference type="SAM" id="MobiDB-lite"/>
    </source>
</evidence>
<protein>
    <submittedName>
        <fullName evidence="2">Uncharacterized protein</fullName>
    </submittedName>
</protein>
<name>A0A2K3QIG6_9HYPO</name>